<sequence>MKKTLAMIFAFLLTAYSMPYSPVSATEGKGDVNADGKFSTADIVSLQKWLLAESNTKLADWQAGDFSADEKLDAQDLCLMRQALVSPAENSPLEKLVGMTYADAVQNGYISKSEYNYQIAGELKSAIEEKMGRPLDYSVDRFYLVHSDAIGLSDTTQYLYNAATKDVYVVNTETNMNRATWYWKGSKAALYGIDNNTTVQNQFLDAMEFYGITEIYYSIGANKLVNNADMVATFVKNAYARNMKVYLLTGEKTWLYEDTYQTAIYRVFDRVEEYNQLVDADARIAGVSYDVEVWTNSEFNWKNNDSARYQQIKFIETAQKYADSKNLSVSYCLPFWIPRYTYTDDDGTVKNVYDTITKISNNTILMAYRDSASAVEKLVAQVQTGAEKSALDYAESNDCNLEIALQAAETSEGDHVTFYEEEKEHVGYINSAIAEMQSDLAEYRYRTTFAIHQAIPLYEHYLTK</sequence>
<dbReference type="CDD" id="cd14256">
    <property type="entry name" value="Dockerin_I"/>
    <property type="match status" value="1"/>
</dbReference>
<reference evidence="3 4" key="1">
    <citation type="submission" date="2013-07" db="EMBL/GenBank/DDBJ databases">
        <authorList>
            <person name="Weinstock G."/>
            <person name="Sodergren E."/>
            <person name="Wylie T."/>
            <person name="Fulton L."/>
            <person name="Fulton R."/>
            <person name="Fronick C."/>
            <person name="O'Laughlin M."/>
            <person name="Godfrey J."/>
            <person name="Miner T."/>
            <person name="Herter B."/>
            <person name="Appelbaum E."/>
            <person name="Cordes M."/>
            <person name="Lek S."/>
            <person name="Wollam A."/>
            <person name="Pepin K.H."/>
            <person name="Palsikar V.B."/>
            <person name="Mitreva M."/>
            <person name="Wilson R.K."/>
        </authorList>
    </citation>
    <scope>NUCLEOTIDE SEQUENCE [LARGE SCALE GENOMIC DNA]</scope>
    <source>
        <strain evidence="3 4">ATCC 27760</strain>
    </source>
</reference>
<evidence type="ECO:0000259" key="2">
    <source>
        <dbReference type="PROSITE" id="PS51766"/>
    </source>
</evidence>
<dbReference type="GeneID" id="93691755"/>
<dbReference type="STRING" id="411473.RUMCAL_00716"/>
<dbReference type="PROSITE" id="PS51766">
    <property type="entry name" value="DOCKERIN"/>
    <property type="match status" value="1"/>
</dbReference>
<dbReference type="OrthoDB" id="9764871at2"/>
<dbReference type="RefSeq" id="WP_021682178.1">
    <property type="nucleotide sequence ID" value="NZ_KI260408.1"/>
</dbReference>
<dbReference type="Proteomes" id="UP000016662">
    <property type="component" value="Unassembled WGS sequence"/>
</dbReference>
<comment type="caution">
    <text evidence="3">The sequence shown here is derived from an EMBL/GenBank/DDBJ whole genome shotgun (WGS) entry which is preliminary data.</text>
</comment>
<dbReference type="PATRIC" id="fig|411473.3.peg.568"/>
<evidence type="ECO:0000256" key="1">
    <source>
        <dbReference type="SAM" id="SignalP"/>
    </source>
</evidence>
<feature type="chain" id="PRO_5004631040" evidence="1">
    <location>
        <begin position="26"/>
        <end position="464"/>
    </location>
</feature>
<dbReference type="InterPro" id="IPR036439">
    <property type="entry name" value="Dockerin_dom_sf"/>
</dbReference>
<dbReference type="GO" id="GO:0004553">
    <property type="term" value="F:hydrolase activity, hydrolyzing O-glycosyl compounds"/>
    <property type="evidence" value="ECO:0007669"/>
    <property type="project" value="InterPro"/>
</dbReference>
<dbReference type="EMBL" id="AWVF01000092">
    <property type="protein sequence ID" value="ERJ96903.1"/>
    <property type="molecule type" value="Genomic_DNA"/>
</dbReference>
<dbReference type="Pfam" id="PF00404">
    <property type="entry name" value="Dockerin_1"/>
    <property type="match status" value="1"/>
</dbReference>
<keyword evidence="4" id="KW-1185">Reference proteome</keyword>
<dbReference type="Gene3D" id="1.10.1330.10">
    <property type="entry name" value="Dockerin domain"/>
    <property type="match status" value="1"/>
</dbReference>
<feature type="signal peptide" evidence="1">
    <location>
        <begin position="1"/>
        <end position="25"/>
    </location>
</feature>
<gene>
    <name evidence="3" type="ORF">RUMCAL_00716</name>
</gene>
<feature type="domain" description="Dockerin" evidence="2">
    <location>
        <begin position="25"/>
        <end position="93"/>
    </location>
</feature>
<dbReference type="InterPro" id="IPR016134">
    <property type="entry name" value="Dockerin_dom"/>
</dbReference>
<dbReference type="SUPFAM" id="SSF63446">
    <property type="entry name" value="Type I dockerin domain"/>
    <property type="match status" value="1"/>
</dbReference>
<keyword evidence="1" id="KW-0732">Signal</keyword>
<dbReference type="GO" id="GO:0000272">
    <property type="term" value="P:polysaccharide catabolic process"/>
    <property type="evidence" value="ECO:0007669"/>
    <property type="project" value="InterPro"/>
</dbReference>
<dbReference type="InterPro" id="IPR002105">
    <property type="entry name" value="Dockerin_1_rpt"/>
</dbReference>
<dbReference type="AlphaFoldDB" id="U2MC73"/>
<evidence type="ECO:0000313" key="4">
    <source>
        <dbReference type="Proteomes" id="UP000016662"/>
    </source>
</evidence>
<accession>U2MC73</accession>
<dbReference type="eggNOG" id="ENOG5030J1U">
    <property type="taxonomic scope" value="Bacteria"/>
</dbReference>
<organism evidence="3 4">
    <name type="scientific">Ruminococcus callidus ATCC 27760</name>
    <dbReference type="NCBI Taxonomy" id="411473"/>
    <lineage>
        <taxon>Bacteria</taxon>
        <taxon>Bacillati</taxon>
        <taxon>Bacillota</taxon>
        <taxon>Clostridia</taxon>
        <taxon>Eubacteriales</taxon>
        <taxon>Oscillospiraceae</taxon>
        <taxon>Ruminococcus</taxon>
    </lineage>
</organism>
<dbReference type="HOGENOM" id="CLU_589099_0_0_9"/>
<proteinExistence type="predicted"/>
<evidence type="ECO:0000313" key="3">
    <source>
        <dbReference type="EMBL" id="ERJ96903.1"/>
    </source>
</evidence>
<name>U2MC73_9FIRM</name>
<protein>
    <submittedName>
        <fullName evidence="3">Dockerin type I repeat-containing domain protein</fullName>
    </submittedName>
</protein>